<evidence type="ECO:0000259" key="1">
    <source>
        <dbReference type="Pfam" id="PF13649"/>
    </source>
</evidence>
<organism evidence="2 3">
    <name type="scientific">Paenibacillus glucanolyticus</name>
    <dbReference type="NCBI Taxonomy" id="59843"/>
    <lineage>
        <taxon>Bacteria</taxon>
        <taxon>Bacillati</taxon>
        <taxon>Bacillota</taxon>
        <taxon>Bacilli</taxon>
        <taxon>Bacillales</taxon>
        <taxon>Paenibacillaceae</taxon>
        <taxon>Paenibacillus</taxon>
    </lineage>
</organism>
<evidence type="ECO:0000313" key="2">
    <source>
        <dbReference type="EMBL" id="KZS44828.1"/>
    </source>
</evidence>
<dbReference type="EMBL" id="LWMH01000001">
    <property type="protein sequence ID" value="KZS44828.1"/>
    <property type="molecule type" value="Genomic_DNA"/>
</dbReference>
<dbReference type="Proteomes" id="UP000076796">
    <property type="component" value="Unassembled WGS sequence"/>
</dbReference>
<dbReference type="OrthoDB" id="9760689at2"/>
<dbReference type="Pfam" id="PF13649">
    <property type="entry name" value="Methyltransf_25"/>
    <property type="match status" value="1"/>
</dbReference>
<dbReference type="SUPFAM" id="SSF53335">
    <property type="entry name" value="S-adenosyl-L-methionine-dependent methyltransferases"/>
    <property type="match status" value="1"/>
</dbReference>
<gene>
    <name evidence="2" type="ORF">AWU65_02230</name>
</gene>
<dbReference type="CDD" id="cd02440">
    <property type="entry name" value="AdoMet_MTases"/>
    <property type="match status" value="1"/>
</dbReference>
<reference evidence="2" key="1">
    <citation type="journal article" date="2016" name="Genome Announc.">
        <title>Draft genomes of two strains of Paenibacillus glucanolyticus with capability to degrade lignocellulose.</title>
        <authorList>
            <person name="Mathews S.L."/>
            <person name="Pawlak J."/>
            <person name="Grunden A.M."/>
        </authorList>
    </citation>
    <scope>NUCLEOTIDE SEQUENCE [LARGE SCALE GENOMIC DNA]</scope>
    <source>
        <strain evidence="2">SLM1</strain>
    </source>
</reference>
<dbReference type="InterPro" id="IPR029063">
    <property type="entry name" value="SAM-dependent_MTases_sf"/>
</dbReference>
<dbReference type="RefSeq" id="WP_036638572.1">
    <property type="nucleotide sequence ID" value="NZ_JBCMWP010000019.1"/>
</dbReference>
<dbReference type="GO" id="GO:0008168">
    <property type="term" value="F:methyltransferase activity"/>
    <property type="evidence" value="ECO:0007669"/>
    <property type="project" value="UniProtKB-KW"/>
</dbReference>
<name>A0A163GAS4_9BACL</name>
<dbReference type="PANTHER" id="PTHR42912">
    <property type="entry name" value="METHYLTRANSFERASE"/>
    <property type="match status" value="1"/>
</dbReference>
<dbReference type="InterPro" id="IPR050508">
    <property type="entry name" value="Methyltransf_Superfamily"/>
</dbReference>
<sequence length="223" mass="25419">MKKTNDKTKSDYIPALRFHWLTSFYDSVLRWTMRESTFKNQLIKQVQSYPGQRILDLGCGTGTLTVQLKQSYPESEVTGLDIDPDVLRMAEAKAAQRHLSIKFDQGNSYELPYPDHSFDRVVTSLMFHHLTTTNKLQTLKEIFRVLKPEGELHIADWGKAKNGIMRIAYYSIQILDGFSTTTDNVKGLLPGFALKAGFNTMNETKQYATLYGSLSLYKAKKCS</sequence>
<dbReference type="GO" id="GO:0032259">
    <property type="term" value="P:methylation"/>
    <property type="evidence" value="ECO:0007669"/>
    <property type="project" value="UniProtKB-KW"/>
</dbReference>
<dbReference type="Gene3D" id="3.40.50.150">
    <property type="entry name" value="Vaccinia Virus protein VP39"/>
    <property type="match status" value="1"/>
</dbReference>
<dbReference type="PANTHER" id="PTHR42912:SF80">
    <property type="entry name" value="METHYLTRANSFERASE DOMAIN-CONTAINING PROTEIN"/>
    <property type="match status" value="1"/>
</dbReference>
<dbReference type="AlphaFoldDB" id="A0A163GAS4"/>
<accession>A0A163GAS4</accession>
<proteinExistence type="predicted"/>
<feature type="domain" description="Methyltransferase" evidence="1">
    <location>
        <begin position="54"/>
        <end position="150"/>
    </location>
</feature>
<comment type="caution">
    <text evidence="2">The sequence shown here is derived from an EMBL/GenBank/DDBJ whole genome shotgun (WGS) entry which is preliminary data.</text>
</comment>
<keyword evidence="2" id="KW-0489">Methyltransferase</keyword>
<dbReference type="InterPro" id="IPR041698">
    <property type="entry name" value="Methyltransf_25"/>
</dbReference>
<evidence type="ECO:0000313" key="3">
    <source>
        <dbReference type="Proteomes" id="UP000076796"/>
    </source>
</evidence>
<protein>
    <submittedName>
        <fullName evidence="2">Methyltransferase type 11</fullName>
    </submittedName>
</protein>
<keyword evidence="3" id="KW-1185">Reference proteome</keyword>
<keyword evidence="2" id="KW-0808">Transferase</keyword>